<protein>
    <recommendedName>
        <fullName evidence="5">DUF3043 domain-containing protein</fullName>
    </recommendedName>
</protein>
<dbReference type="EMBL" id="BOPF01000036">
    <property type="protein sequence ID" value="GIJ50506.1"/>
    <property type="molecule type" value="Genomic_DNA"/>
</dbReference>
<keyword evidence="2" id="KW-0472">Membrane</keyword>
<feature type="region of interest" description="Disordered" evidence="1">
    <location>
        <begin position="24"/>
        <end position="93"/>
    </location>
</feature>
<keyword evidence="4" id="KW-1185">Reference proteome</keyword>
<dbReference type="Proteomes" id="UP000619260">
    <property type="component" value="Unassembled WGS sequence"/>
</dbReference>
<dbReference type="InterPro" id="IPR021403">
    <property type="entry name" value="DUF3043"/>
</dbReference>
<accession>A0A8J3YS63</accession>
<comment type="caution">
    <text evidence="3">The sequence shown here is derived from an EMBL/GenBank/DDBJ whole genome shotgun (WGS) entry which is preliminary data.</text>
</comment>
<reference evidence="3" key="1">
    <citation type="submission" date="2021-01" db="EMBL/GenBank/DDBJ databases">
        <title>Whole genome shotgun sequence of Virgisporangium aliadipatigenens NBRC 105644.</title>
        <authorList>
            <person name="Komaki H."/>
            <person name="Tamura T."/>
        </authorList>
    </citation>
    <scope>NUCLEOTIDE SEQUENCE</scope>
    <source>
        <strain evidence="3">NBRC 105644</strain>
    </source>
</reference>
<feature type="transmembrane region" description="Helical" evidence="2">
    <location>
        <begin position="151"/>
        <end position="172"/>
    </location>
</feature>
<evidence type="ECO:0000256" key="1">
    <source>
        <dbReference type="SAM" id="MobiDB-lite"/>
    </source>
</evidence>
<sequence>MAAPPSRWVNVCDVPSLFKRKVEEEAVDETPAEESFGAAVRPRGHTPSKRELGKVTPKRQDTTRRRVAEPPANTKEARQRQREKAKQDRIERREGMMNGDDRYLLARDKGPERALVRDLVDRRLTIGTWFFGGALLVLVGSSRAMPQLIQVVSNLLWALLAAATLIDSLLIAREIKREVKARFPKTEQRMGSLYLYGAMRGLTFRRLRMPKPRVKIGTKV</sequence>
<feature type="transmembrane region" description="Helical" evidence="2">
    <location>
        <begin position="126"/>
        <end position="145"/>
    </location>
</feature>
<evidence type="ECO:0000313" key="4">
    <source>
        <dbReference type="Proteomes" id="UP000619260"/>
    </source>
</evidence>
<name>A0A8J3YS63_9ACTN</name>
<keyword evidence="2" id="KW-1133">Transmembrane helix</keyword>
<evidence type="ECO:0000313" key="3">
    <source>
        <dbReference type="EMBL" id="GIJ50506.1"/>
    </source>
</evidence>
<dbReference type="Pfam" id="PF11241">
    <property type="entry name" value="DUF3043"/>
    <property type="match status" value="1"/>
</dbReference>
<organism evidence="3 4">
    <name type="scientific">Virgisporangium aliadipatigenens</name>
    <dbReference type="NCBI Taxonomy" id="741659"/>
    <lineage>
        <taxon>Bacteria</taxon>
        <taxon>Bacillati</taxon>
        <taxon>Actinomycetota</taxon>
        <taxon>Actinomycetes</taxon>
        <taxon>Micromonosporales</taxon>
        <taxon>Micromonosporaceae</taxon>
        <taxon>Virgisporangium</taxon>
    </lineage>
</organism>
<dbReference type="AlphaFoldDB" id="A0A8J3YS63"/>
<gene>
    <name evidence="3" type="ORF">Val02_73920</name>
</gene>
<feature type="compositionally biased region" description="Basic and acidic residues" evidence="1">
    <location>
        <begin position="75"/>
        <end position="93"/>
    </location>
</feature>
<evidence type="ECO:0008006" key="5">
    <source>
        <dbReference type="Google" id="ProtNLM"/>
    </source>
</evidence>
<keyword evidence="2" id="KW-0812">Transmembrane</keyword>
<evidence type="ECO:0000256" key="2">
    <source>
        <dbReference type="SAM" id="Phobius"/>
    </source>
</evidence>
<feature type="compositionally biased region" description="Basic and acidic residues" evidence="1">
    <location>
        <begin position="48"/>
        <end position="68"/>
    </location>
</feature>
<proteinExistence type="predicted"/>